<evidence type="ECO:0000256" key="2">
    <source>
        <dbReference type="ARBA" id="ARBA00022692"/>
    </source>
</evidence>
<protein>
    <recommendedName>
        <fullName evidence="7">Endolytic murein transglycosylase</fullName>
        <ecNumber evidence="7">4.2.2.29</ecNumber>
    </recommendedName>
    <alternativeName>
        <fullName evidence="7">Peptidoglycan lytic transglycosylase</fullName>
    </alternativeName>
    <alternativeName>
        <fullName evidence="7">Peptidoglycan polymerization terminase</fullName>
    </alternativeName>
</protein>
<dbReference type="STRING" id="340177.Cag_0045"/>
<dbReference type="Pfam" id="PF02618">
    <property type="entry name" value="YceG"/>
    <property type="match status" value="1"/>
</dbReference>
<dbReference type="Gene3D" id="3.30.1490.480">
    <property type="entry name" value="Endolytic murein transglycosylase"/>
    <property type="match status" value="1"/>
</dbReference>
<proteinExistence type="inferred from homology"/>
<dbReference type="KEGG" id="cch:Cag_0045"/>
<sequence length="336" mass="37712">MKSPRSFITRLILAVTLLIAAFPLGFLLIPGLNSKSKPTQLVVHREMRFSDVLDKLQASGAIRERWQPELIARMVPKFRTIKAGRYTIPPNTSNFGLLWYLRTHPLDEVRVTLPEGIDRRKMARILSRKLDFDSTQFMAATENPRLLAKYGIRASHAEGYLLPGTYDFAWGSSPDEAASFLIRQFKKLYTTERQQRAAALGFNEHSLLTLASIVEAETPLDKEKPTVASVYLHRLRIGMRLQADPTVQYALGGTTRRLYYKDLAIASPYNTYRNKGLPPGPICNPGKASIIAVLNAPQSGYLYFVATGTGGHYFGASLQEHHANVQKYKQARSSNE</sequence>
<keyword evidence="6 7" id="KW-0961">Cell wall biogenesis/degradation</keyword>
<evidence type="ECO:0000256" key="1">
    <source>
        <dbReference type="ARBA" id="ARBA00022475"/>
    </source>
</evidence>
<evidence type="ECO:0000256" key="7">
    <source>
        <dbReference type="HAMAP-Rule" id="MF_02065"/>
    </source>
</evidence>
<dbReference type="InterPro" id="IPR003770">
    <property type="entry name" value="MLTG-like"/>
</dbReference>
<comment type="function">
    <text evidence="7">Functions as a peptidoglycan terminase that cleaves nascent peptidoglycan strands endolytically to terminate their elongation.</text>
</comment>
<evidence type="ECO:0000313" key="8">
    <source>
        <dbReference type="EMBL" id="ABB27324.1"/>
    </source>
</evidence>
<dbReference type="OrthoDB" id="9814591at2"/>
<accession>Q3ANU1</accession>
<dbReference type="PANTHER" id="PTHR30518">
    <property type="entry name" value="ENDOLYTIC MUREIN TRANSGLYCOSYLASE"/>
    <property type="match status" value="1"/>
</dbReference>
<dbReference type="eggNOG" id="COG1559">
    <property type="taxonomic scope" value="Bacteria"/>
</dbReference>
<keyword evidence="1 7" id="KW-1003">Cell membrane</keyword>
<dbReference type="PANTHER" id="PTHR30518:SF2">
    <property type="entry name" value="ENDOLYTIC MUREIN TRANSGLYCOSYLASE"/>
    <property type="match status" value="1"/>
</dbReference>
<evidence type="ECO:0000256" key="6">
    <source>
        <dbReference type="ARBA" id="ARBA00023316"/>
    </source>
</evidence>
<dbReference type="HAMAP" id="MF_02065">
    <property type="entry name" value="MltG"/>
    <property type="match status" value="1"/>
</dbReference>
<dbReference type="AlphaFoldDB" id="Q3ANU1"/>
<feature type="site" description="Important for catalytic activity" evidence="7">
    <location>
        <position position="217"/>
    </location>
</feature>
<evidence type="ECO:0000256" key="3">
    <source>
        <dbReference type="ARBA" id="ARBA00022989"/>
    </source>
</evidence>
<evidence type="ECO:0000256" key="5">
    <source>
        <dbReference type="ARBA" id="ARBA00023239"/>
    </source>
</evidence>
<comment type="catalytic activity">
    <reaction evidence="7">
        <text>a peptidoglycan chain = a peptidoglycan chain with N-acetyl-1,6-anhydromuramyl-[peptide] at the reducing end + a peptidoglycan chain with N-acetylglucosamine at the non-reducing end.</text>
        <dbReference type="EC" id="4.2.2.29"/>
    </reaction>
</comment>
<dbReference type="EC" id="4.2.2.29" evidence="7"/>
<comment type="similarity">
    <text evidence="7">Belongs to the transglycosylase MltG family.</text>
</comment>
<dbReference type="GO" id="GO:0008932">
    <property type="term" value="F:lytic endotransglycosylase activity"/>
    <property type="evidence" value="ECO:0007669"/>
    <property type="project" value="UniProtKB-UniRule"/>
</dbReference>
<dbReference type="Gene3D" id="3.30.160.60">
    <property type="entry name" value="Classic Zinc Finger"/>
    <property type="match status" value="1"/>
</dbReference>
<dbReference type="HOGENOM" id="CLU_025574_2_0_10"/>
<dbReference type="GO" id="GO:0071555">
    <property type="term" value="P:cell wall organization"/>
    <property type="evidence" value="ECO:0007669"/>
    <property type="project" value="UniProtKB-KW"/>
</dbReference>
<keyword evidence="5 7" id="KW-0456">Lyase</keyword>
<gene>
    <name evidence="7" type="primary">mltG</name>
    <name evidence="8" type="ordered locus">Cag_0045</name>
</gene>
<reference evidence="8" key="1">
    <citation type="submission" date="2005-08" db="EMBL/GenBank/DDBJ databases">
        <title>Complete sequence of Chlorobium chlorochromatii CaD3.</title>
        <authorList>
            <person name="Copeland A."/>
            <person name="Lucas S."/>
            <person name="Lapidus A."/>
            <person name="Barry K."/>
            <person name="Detter J.C."/>
            <person name="Glavina T."/>
            <person name="Hammon N."/>
            <person name="Israni S."/>
            <person name="Pitluck S."/>
            <person name="Bryant D."/>
            <person name="Schmutz J."/>
            <person name="Larimer F."/>
            <person name="Land M."/>
            <person name="Kyrpides N."/>
            <person name="Ivanova N."/>
            <person name="Richardson P."/>
        </authorList>
    </citation>
    <scope>NUCLEOTIDE SEQUENCE [LARGE SCALE GENOMIC DNA]</scope>
    <source>
        <strain evidence="8">CaD3</strain>
    </source>
</reference>
<organism evidence="8">
    <name type="scientific">Chlorobium chlorochromatii (strain CaD3)</name>
    <dbReference type="NCBI Taxonomy" id="340177"/>
    <lineage>
        <taxon>Bacteria</taxon>
        <taxon>Pseudomonadati</taxon>
        <taxon>Chlorobiota</taxon>
        <taxon>Chlorobiia</taxon>
        <taxon>Chlorobiales</taxon>
        <taxon>Chlorobiaceae</taxon>
        <taxon>Chlorobium/Pelodictyon group</taxon>
        <taxon>Chlorobium</taxon>
    </lineage>
</organism>
<dbReference type="GO" id="GO:0009252">
    <property type="term" value="P:peptidoglycan biosynthetic process"/>
    <property type="evidence" value="ECO:0007669"/>
    <property type="project" value="UniProtKB-UniRule"/>
</dbReference>
<dbReference type="GO" id="GO:0005886">
    <property type="term" value="C:plasma membrane"/>
    <property type="evidence" value="ECO:0007669"/>
    <property type="project" value="UniProtKB-UniRule"/>
</dbReference>
<dbReference type="EMBL" id="CP000108">
    <property type="protein sequence ID" value="ABB27324.1"/>
    <property type="molecule type" value="Genomic_DNA"/>
</dbReference>
<dbReference type="NCBIfam" id="TIGR00247">
    <property type="entry name" value="endolytic transglycosylase MltG"/>
    <property type="match status" value="1"/>
</dbReference>
<keyword evidence="3 7" id="KW-1133">Transmembrane helix</keyword>
<keyword evidence="2 7" id="KW-0812">Transmembrane</keyword>
<name>Q3ANU1_CHLCH</name>
<keyword evidence="4 7" id="KW-0472">Membrane</keyword>
<dbReference type="CDD" id="cd08010">
    <property type="entry name" value="MltG_like"/>
    <property type="match status" value="1"/>
</dbReference>
<evidence type="ECO:0000256" key="4">
    <source>
        <dbReference type="ARBA" id="ARBA00023136"/>
    </source>
</evidence>